<dbReference type="EMBL" id="SZVO01000001">
    <property type="protein sequence ID" value="TKT94208.1"/>
    <property type="molecule type" value="Genomic_DNA"/>
</dbReference>
<reference evidence="4 5" key="1">
    <citation type="submission" date="2019-05" db="EMBL/GenBank/DDBJ databases">
        <title>Dyadobacter AR-3-8 sp. nov., isolated from arctic soil.</title>
        <authorList>
            <person name="Chaudhary D.K."/>
        </authorList>
    </citation>
    <scope>NUCLEOTIDE SEQUENCE [LARGE SCALE GENOMIC DNA]</scope>
    <source>
        <strain evidence="4 5">AR-3-8</strain>
    </source>
</reference>
<evidence type="ECO:0000259" key="3">
    <source>
        <dbReference type="PROSITE" id="PS51186"/>
    </source>
</evidence>
<keyword evidence="2" id="KW-0012">Acyltransferase</keyword>
<feature type="domain" description="N-acetyltransferase" evidence="3">
    <location>
        <begin position="1"/>
        <end position="149"/>
    </location>
</feature>
<evidence type="ECO:0000313" key="5">
    <source>
        <dbReference type="Proteomes" id="UP000304900"/>
    </source>
</evidence>
<dbReference type="Pfam" id="PF00583">
    <property type="entry name" value="Acetyltransf_1"/>
    <property type="match status" value="1"/>
</dbReference>
<name>A0A4U6DD34_9BACT</name>
<accession>A0A4U6DD34</accession>
<keyword evidence="1 4" id="KW-0808">Transferase</keyword>
<dbReference type="InterPro" id="IPR050832">
    <property type="entry name" value="Bact_Acetyltransf"/>
</dbReference>
<dbReference type="RefSeq" id="WP_137338497.1">
    <property type="nucleotide sequence ID" value="NZ_BSQH01000001.1"/>
</dbReference>
<proteinExistence type="predicted"/>
<evidence type="ECO:0000256" key="2">
    <source>
        <dbReference type="ARBA" id="ARBA00023315"/>
    </source>
</evidence>
<dbReference type="InterPro" id="IPR000182">
    <property type="entry name" value="GNAT_dom"/>
</dbReference>
<sequence>MLRILRSDSDNPDFRKLTGDLDIELCKIYNTNPEDYEEYNRITGLPTVVLAYENEEPIGCGCFKIFNDKAVEIKRMFIKENQRGKGIASAILAEIENWAKELGYTEAVLETGKGQPKAINLYMKYGYQITENYNQYDDLEISVCLKKVL</sequence>
<dbReference type="Gene3D" id="3.40.630.30">
    <property type="match status" value="1"/>
</dbReference>
<dbReference type="InterPro" id="IPR016181">
    <property type="entry name" value="Acyl_CoA_acyltransferase"/>
</dbReference>
<organism evidence="4 5">
    <name type="scientific">Dyadobacter frigoris</name>
    <dbReference type="NCBI Taxonomy" id="2576211"/>
    <lineage>
        <taxon>Bacteria</taxon>
        <taxon>Pseudomonadati</taxon>
        <taxon>Bacteroidota</taxon>
        <taxon>Cytophagia</taxon>
        <taxon>Cytophagales</taxon>
        <taxon>Spirosomataceae</taxon>
        <taxon>Dyadobacter</taxon>
    </lineage>
</organism>
<dbReference type="OrthoDB" id="9803233at2"/>
<dbReference type="GO" id="GO:0016747">
    <property type="term" value="F:acyltransferase activity, transferring groups other than amino-acyl groups"/>
    <property type="evidence" value="ECO:0007669"/>
    <property type="project" value="InterPro"/>
</dbReference>
<dbReference type="PANTHER" id="PTHR43877:SF2">
    <property type="entry name" value="AMINOALKYLPHOSPHONATE N-ACETYLTRANSFERASE-RELATED"/>
    <property type="match status" value="1"/>
</dbReference>
<dbReference type="PROSITE" id="PS51186">
    <property type="entry name" value="GNAT"/>
    <property type="match status" value="1"/>
</dbReference>
<dbReference type="AlphaFoldDB" id="A0A4U6DD34"/>
<gene>
    <name evidence="4" type="ORF">FDK13_03070</name>
</gene>
<evidence type="ECO:0000256" key="1">
    <source>
        <dbReference type="ARBA" id="ARBA00022679"/>
    </source>
</evidence>
<dbReference type="Proteomes" id="UP000304900">
    <property type="component" value="Unassembled WGS sequence"/>
</dbReference>
<evidence type="ECO:0000313" key="4">
    <source>
        <dbReference type="EMBL" id="TKT94208.1"/>
    </source>
</evidence>
<protein>
    <submittedName>
        <fullName evidence="4">GNAT family N-acetyltransferase</fullName>
    </submittedName>
</protein>
<dbReference type="SUPFAM" id="SSF55729">
    <property type="entry name" value="Acyl-CoA N-acyltransferases (Nat)"/>
    <property type="match status" value="1"/>
</dbReference>
<dbReference type="PANTHER" id="PTHR43877">
    <property type="entry name" value="AMINOALKYLPHOSPHONATE N-ACETYLTRANSFERASE-RELATED-RELATED"/>
    <property type="match status" value="1"/>
</dbReference>
<keyword evidence="5" id="KW-1185">Reference proteome</keyword>
<dbReference type="CDD" id="cd04301">
    <property type="entry name" value="NAT_SF"/>
    <property type="match status" value="1"/>
</dbReference>
<comment type="caution">
    <text evidence="4">The sequence shown here is derived from an EMBL/GenBank/DDBJ whole genome shotgun (WGS) entry which is preliminary data.</text>
</comment>